<comment type="caution">
    <text evidence="5">The sequence shown here is derived from an EMBL/GenBank/DDBJ whole genome shotgun (WGS) entry which is preliminary data.</text>
</comment>
<evidence type="ECO:0000256" key="3">
    <source>
        <dbReference type="ARBA" id="ARBA00022679"/>
    </source>
</evidence>
<reference evidence="5 6" key="1">
    <citation type="submission" date="2019-02" db="EMBL/GenBank/DDBJ databases">
        <title>Apibacter muscae sp. nov.: a novel member of the house fly microbiota.</title>
        <authorList>
            <person name="Park R."/>
        </authorList>
    </citation>
    <scope>NUCLEOTIDE SEQUENCE [LARGE SCALE GENOMIC DNA]</scope>
    <source>
        <strain evidence="5 6">AL1</strain>
    </source>
</reference>
<accession>A0A563D779</accession>
<name>A0A563D779_9FLAO</name>
<dbReference type="SUPFAM" id="SSF53448">
    <property type="entry name" value="Nucleotide-diphospho-sugar transferases"/>
    <property type="match status" value="1"/>
</dbReference>
<feature type="domain" description="Glycosyltransferase 2-like" evidence="4">
    <location>
        <begin position="14"/>
        <end position="151"/>
    </location>
</feature>
<dbReference type="RefSeq" id="WP_146262787.1">
    <property type="nucleotide sequence ID" value="NZ_SELG01000041.1"/>
</dbReference>
<dbReference type="PANTHER" id="PTHR43179:SF12">
    <property type="entry name" value="GALACTOFURANOSYLTRANSFERASE GLFT2"/>
    <property type="match status" value="1"/>
</dbReference>
<dbReference type="Proteomes" id="UP000319499">
    <property type="component" value="Unassembled WGS sequence"/>
</dbReference>
<dbReference type="GO" id="GO:0016757">
    <property type="term" value="F:glycosyltransferase activity"/>
    <property type="evidence" value="ECO:0007669"/>
    <property type="project" value="UniProtKB-KW"/>
</dbReference>
<dbReference type="CDD" id="cd04186">
    <property type="entry name" value="GT_2_like_c"/>
    <property type="match status" value="1"/>
</dbReference>
<comment type="similarity">
    <text evidence="1">Belongs to the glycosyltransferase 2 family.</text>
</comment>
<keyword evidence="6" id="KW-1185">Reference proteome</keyword>
<dbReference type="Pfam" id="PF00535">
    <property type="entry name" value="Glycos_transf_2"/>
    <property type="match status" value="1"/>
</dbReference>
<evidence type="ECO:0000259" key="4">
    <source>
        <dbReference type="Pfam" id="PF00535"/>
    </source>
</evidence>
<dbReference type="InterPro" id="IPR029044">
    <property type="entry name" value="Nucleotide-diphossugar_trans"/>
</dbReference>
<gene>
    <name evidence="5" type="ORF">ETU09_10310</name>
</gene>
<evidence type="ECO:0000256" key="1">
    <source>
        <dbReference type="ARBA" id="ARBA00006739"/>
    </source>
</evidence>
<dbReference type="AlphaFoldDB" id="A0A563D779"/>
<dbReference type="PANTHER" id="PTHR43179">
    <property type="entry name" value="RHAMNOSYLTRANSFERASE WBBL"/>
    <property type="match status" value="1"/>
</dbReference>
<protein>
    <submittedName>
        <fullName evidence="5">Glycosyltransferase family 2 protein</fullName>
    </submittedName>
</protein>
<proteinExistence type="inferred from homology"/>
<keyword evidence="2" id="KW-0328">Glycosyltransferase</keyword>
<evidence type="ECO:0000313" key="5">
    <source>
        <dbReference type="EMBL" id="TWP26088.1"/>
    </source>
</evidence>
<evidence type="ECO:0000256" key="2">
    <source>
        <dbReference type="ARBA" id="ARBA00022676"/>
    </source>
</evidence>
<keyword evidence="3 5" id="KW-0808">Transferase</keyword>
<dbReference type="InterPro" id="IPR001173">
    <property type="entry name" value="Glyco_trans_2-like"/>
</dbReference>
<dbReference type="OrthoDB" id="9771846at2"/>
<sequence length="338" mass="39706">MEIYQRNRLQTLAIVILNFNGTQWFKKFLSGIVNFSQGYPIYVIDNHSTDDSLNYLQVNYPEIGVIKNPKNLGYAGGYNHGLKEVKEEIYCLLNSDVQVTPNWIDPILKLFQEDGEIVAVQPKILSYKEKNKFEFAGAAGGFLDNLGYPFCRGRVFFSTEEDISQYNNTCEIFWATGACLFIRKKSFWEQNGFDEDFFAHMEEIDLCWRLKNSGKKIFYCAESQVYHVGGGTLNPYNPTKTFLNFRNNHLMLLKNLPSYKIFPIIFFRLILDGLAGIKFIFTDGWKHCWAVIRAHFAFYYLIPKFLKKRNPGIKNYGHKKFIVFQYFFYKRKTYKKLR</sequence>
<organism evidence="5 6">
    <name type="scientific">Apibacter muscae</name>
    <dbReference type="NCBI Taxonomy" id="2509004"/>
    <lineage>
        <taxon>Bacteria</taxon>
        <taxon>Pseudomonadati</taxon>
        <taxon>Bacteroidota</taxon>
        <taxon>Flavobacteriia</taxon>
        <taxon>Flavobacteriales</taxon>
        <taxon>Weeksellaceae</taxon>
        <taxon>Apibacter</taxon>
    </lineage>
</organism>
<dbReference type="EMBL" id="SELH01000026">
    <property type="protein sequence ID" value="TWP26088.1"/>
    <property type="molecule type" value="Genomic_DNA"/>
</dbReference>
<evidence type="ECO:0000313" key="6">
    <source>
        <dbReference type="Proteomes" id="UP000319499"/>
    </source>
</evidence>
<dbReference type="Gene3D" id="3.90.550.10">
    <property type="entry name" value="Spore Coat Polysaccharide Biosynthesis Protein SpsA, Chain A"/>
    <property type="match status" value="1"/>
</dbReference>